<evidence type="ECO:0000313" key="2">
    <source>
        <dbReference type="Proteomes" id="UP000605676"/>
    </source>
</evidence>
<organism evidence="1 2">
    <name type="scientific">Carboxylicivirga marina</name>
    <dbReference type="NCBI Taxonomy" id="2800988"/>
    <lineage>
        <taxon>Bacteria</taxon>
        <taxon>Pseudomonadati</taxon>
        <taxon>Bacteroidota</taxon>
        <taxon>Bacteroidia</taxon>
        <taxon>Marinilabiliales</taxon>
        <taxon>Marinilabiliaceae</taxon>
        <taxon>Carboxylicivirga</taxon>
    </lineage>
</organism>
<sequence>MAENNTLYHYCSMQTAIEYILPELRLLLNPMGNTNDPRENKSFSFAISGLGSEENIWKVNREISDEIRRGCKILCFAQDYNGLKGYEYSRLWALYGQNHKGVCLEINGDDFLLENQDKIDENKFKAIEYENASKTNRLPNVDYNLIKTLGIGRYVREHLREEYMDYFYFRKNDEWHSENEKRLLHYCYTTDNVYCSIRKSLRRVILGVDFNELYNPSIRSLIPNIEIKKASYWSRRISLGDIK</sequence>
<reference evidence="1 2" key="1">
    <citation type="submission" date="2021-01" db="EMBL/GenBank/DDBJ databases">
        <title>Carboxyliciviraga sp.nov., isolated from coastal sediments.</title>
        <authorList>
            <person name="Lu D."/>
            <person name="Zhang T."/>
        </authorList>
    </citation>
    <scope>NUCLEOTIDE SEQUENCE [LARGE SCALE GENOMIC DNA]</scope>
    <source>
        <strain evidence="1 2">N1Y132</strain>
    </source>
</reference>
<proteinExistence type="predicted"/>
<dbReference type="EMBL" id="JAENRR010000026">
    <property type="protein sequence ID" value="MBK3518029.1"/>
    <property type="molecule type" value="Genomic_DNA"/>
</dbReference>
<dbReference type="InterPro" id="IPR021352">
    <property type="entry name" value="DUF2971"/>
</dbReference>
<dbReference type="RefSeq" id="WP_200465258.1">
    <property type="nucleotide sequence ID" value="NZ_JAENRR010000026.1"/>
</dbReference>
<accession>A0ABS1HLJ7</accession>
<name>A0ABS1HLJ7_9BACT</name>
<comment type="caution">
    <text evidence="1">The sequence shown here is derived from an EMBL/GenBank/DDBJ whole genome shotgun (WGS) entry which is preliminary data.</text>
</comment>
<gene>
    <name evidence="1" type="ORF">JIV24_11850</name>
</gene>
<protein>
    <submittedName>
        <fullName evidence="1">DUF2971 domain-containing protein</fullName>
    </submittedName>
</protein>
<evidence type="ECO:0000313" key="1">
    <source>
        <dbReference type="EMBL" id="MBK3518029.1"/>
    </source>
</evidence>
<dbReference type="Pfam" id="PF11185">
    <property type="entry name" value="DUF2971"/>
    <property type="match status" value="1"/>
</dbReference>
<dbReference type="Proteomes" id="UP000605676">
    <property type="component" value="Unassembled WGS sequence"/>
</dbReference>
<keyword evidence="2" id="KW-1185">Reference proteome</keyword>